<name>A0A2S0I4G1_9BURK</name>
<feature type="transmembrane region" description="Helical" evidence="1">
    <location>
        <begin position="300"/>
        <end position="323"/>
    </location>
</feature>
<gene>
    <name evidence="2" type="ORF">CLM73_06755</name>
</gene>
<feature type="transmembrane region" description="Helical" evidence="1">
    <location>
        <begin position="96"/>
        <end position="125"/>
    </location>
</feature>
<feature type="transmembrane region" description="Helical" evidence="1">
    <location>
        <begin position="145"/>
        <end position="169"/>
    </location>
</feature>
<evidence type="ECO:0000313" key="3">
    <source>
        <dbReference type="Proteomes" id="UP000239477"/>
    </source>
</evidence>
<feature type="transmembrane region" description="Helical" evidence="1">
    <location>
        <begin position="190"/>
        <end position="213"/>
    </location>
</feature>
<feature type="transmembrane region" description="Helical" evidence="1">
    <location>
        <begin position="225"/>
        <end position="245"/>
    </location>
</feature>
<accession>A0A2S0I4G1</accession>
<sequence length="332" mass="35537">MTDSSRPAYSLAWRIAVAAVLLRLAYTALVQAYTLMTPLPYGDQIRASYMQPPVLAPLLATLVSTLLVVGLTAWCATRQWLARHDAATVNQPGRMLATFLALQALYTLCLSSGVGIAQNVLMIGTLKGGSWLEEAFGLGIVGRSIAINLMIRAVTIVLEVVGIWVALRIAAWTAGPASPGADMTLTRRHVAWICGLTVLIWQTSVSIMLGGFLQMQTLEAGWAEYALGYWVLPIVLLALVVIVCLKVLPRPFERPGIGLAVALGSLAFWFAQVLGLGLGFVVLKSMTWDQLAWAAQSPAAAALVLLAYGALLSLGCLVAARMLHRNQGESAR</sequence>
<dbReference type="AlphaFoldDB" id="A0A2S0I4G1"/>
<protein>
    <submittedName>
        <fullName evidence="2">Uncharacterized protein</fullName>
    </submittedName>
</protein>
<evidence type="ECO:0000256" key="1">
    <source>
        <dbReference type="SAM" id="Phobius"/>
    </source>
</evidence>
<proteinExistence type="predicted"/>
<evidence type="ECO:0000313" key="2">
    <source>
        <dbReference type="EMBL" id="AVJ26844.1"/>
    </source>
</evidence>
<dbReference type="Proteomes" id="UP000239477">
    <property type="component" value="Chromosome"/>
</dbReference>
<dbReference type="OrthoDB" id="8666790at2"/>
<feature type="transmembrane region" description="Helical" evidence="1">
    <location>
        <begin position="257"/>
        <end position="280"/>
    </location>
</feature>
<reference evidence="2 3" key="1">
    <citation type="submission" date="2017-09" db="EMBL/GenBank/DDBJ databases">
        <title>Genomic, metabolic, and phenotypic characteristics of bacterial isolates from the natural microbiome of the model nematode Caenorhabditis elegans.</title>
        <authorList>
            <person name="Zimmermann J."/>
            <person name="Obeng N."/>
            <person name="Yang W."/>
            <person name="Obeng O."/>
            <person name="Kissoyan K."/>
            <person name="Pees B."/>
            <person name="Dirksen P."/>
            <person name="Hoppner M."/>
            <person name="Franke A."/>
            <person name="Rosenstiel P."/>
            <person name="Leippe M."/>
            <person name="Dierking K."/>
            <person name="Kaleta C."/>
            <person name="Schulenburg H."/>
        </authorList>
    </citation>
    <scope>NUCLEOTIDE SEQUENCE [LARGE SCALE GENOMIC DNA]</scope>
    <source>
        <strain evidence="2 3">MYb73</strain>
    </source>
</reference>
<feature type="transmembrane region" description="Helical" evidence="1">
    <location>
        <begin position="54"/>
        <end position="76"/>
    </location>
</feature>
<organism evidence="2 3">
    <name type="scientific">Achromobacter spanius</name>
    <dbReference type="NCBI Taxonomy" id="217203"/>
    <lineage>
        <taxon>Bacteria</taxon>
        <taxon>Pseudomonadati</taxon>
        <taxon>Pseudomonadota</taxon>
        <taxon>Betaproteobacteria</taxon>
        <taxon>Burkholderiales</taxon>
        <taxon>Alcaligenaceae</taxon>
        <taxon>Achromobacter</taxon>
    </lineage>
</organism>
<keyword evidence="1" id="KW-0812">Transmembrane</keyword>
<keyword evidence="1" id="KW-1133">Transmembrane helix</keyword>
<keyword evidence="1" id="KW-0472">Membrane</keyword>
<keyword evidence="3" id="KW-1185">Reference proteome</keyword>
<dbReference type="RefSeq" id="WP_105237831.1">
    <property type="nucleotide sequence ID" value="NZ_CP023270.1"/>
</dbReference>
<feature type="transmembrane region" description="Helical" evidence="1">
    <location>
        <begin position="12"/>
        <end position="34"/>
    </location>
</feature>
<dbReference type="EMBL" id="CP023270">
    <property type="protein sequence ID" value="AVJ26844.1"/>
    <property type="molecule type" value="Genomic_DNA"/>
</dbReference>